<dbReference type="InterPro" id="IPR000477">
    <property type="entry name" value="RT_dom"/>
</dbReference>
<evidence type="ECO:0000313" key="2">
    <source>
        <dbReference type="Proteomes" id="UP000050790"/>
    </source>
</evidence>
<evidence type="ECO:0000259" key="1">
    <source>
        <dbReference type="PROSITE" id="PS50878"/>
    </source>
</evidence>
<protein>
    <recommendedName>
        <fullName evidence="1">Reverse transcriptase domain-containing protein</fullName>
    </recommendedName>
</protein>
<sequence>MSINRITYSGAFMKSLRPFAAQVTKKYYKRHRGGWQYALKRMNINSMSIPELLNSNCRSLINKVDYLQFLLSQNTYRNCGVITIQESWLNGLQDDCLVSLRDFKIYRQDRSNNKKRCGGGVATFVNINWCRSSFVCFKFSNDFIDCLTLRCRPKHLNKYKYVYVTNIYVTPDCTSSALSDFSDEFTEFALTAFSDSLSVVCGDFNSCDCSFLTSLGHQNVVDFPTRLDAYLDFVFINDVGIYATRKRAPLSSSDHCIIRVLPKVYGKHEKSTLLRQTKKVKYRNYSEENIRNLENMFHTTNWELFTDDSLENTTDVITCYLKFCFDICCPTETIFVSFDRFTSTQLKRLRRMKERMYKEKNSNEVRKLNGLIKLEIRRLNCMFTQKLLSCRNTPSMWKLFKELTGDRQFRSDNQLNVSDLNKSFVRQSSDVMLPLSTGLKSSCVPTFTETDVRGCLRSLNSSRCLGPDGIPNILFKKCADVLCHPFTTIFNRSFSSNLIPKMWRKMKIIPVPKKASGDKNVKFRPIAITSPFLKTMEKLLILPLQLAIKEHTDPYQFAYRRKRSTLDAVAVLHHNIVFNLEKGKKYVRCAFLDYTSAFDSIPKQRLLNKLISVNTDSWITNWLCSYLSGREQYTVFGGKCSESLLSQEGVPQGAVLSPLLFSFFLHDLPSSTENTFVKYADDLTVCMPISSSLHPVEMNEFLSHIDCWSVGNGLILNPSKCQAVNFSMRHERNINTILRSHNACAIGDSFINSVSKVNYLGVTFSSDLSWSSHVLSLSKKVFRLTYYIKRLHALGITRQLLLQFVNSCILPIILYCSPLFFPGLLRKDFTVLRRVLKAVSKMCGESFEAIINMVVDRHLKSCKLLAGVILSDTSHPLHSYLSPCISSGRTRRNYIKIHARKEKYKSSIIPYLANILCDEQVVRNNLVNNLHS</sequence>
<dbReference type="Proteomes" id="UP000050790">
    <property type="component" value="Unassembled WGS sequence"/>
</dbReference>
<evidence type="ECO:0000313" key="3">
    <source>
        <dbReference type="WBParaSite" id="SMRG1_18530.1"/>
    </source>
</evidence>
<dbReference type="Gene3D" id="3.60.10.10">
    <property type="entry name" value="Endonuclease/exonuclease/phosphatase"/>
    <property type="match status" value="1"/>
</dbReference>
<organism evidence="2 3">
    <name type="scientific">Schistosoma margrebowiei</name>
    <dbReference type="NCBI Taxonomy" id="48269"/>
    <lineage>
        <taxon>Eukaryota</taxon>
        <taxon>Metazoa</taxon>
        <taxon>Spiralia</taxon>
        <taxon>Lophotrochozoa</taxon>
        <taxon>Platyhelminthes</taxon>
        <taxon>Trematoda</taxon>
        <taxon>Digenea</taxon>
        <taxon>Strigeidida</taxon>
        <taxon>Schistosomatoidea</taxon>
        <taxon>Schistosomatidae</taxon>
        <taxon>Schistosoma</taxon>
    </lineage>
</organism>
<dbReference type="SUPFAM" id="SSF56219">
    <property type="entry name" value="DNase I-like"/>
    <property type="match status" value="1"/>
</dbReference>
<dbReference type="CDD" id="cd01650">
    <property type="entry name" value="RT_nLTR_like"/>
    <property type="match status" value="1"/>
</dbReference>
<dbReference type="InterPro" id="IPR036691">
    <property type="entry name" value="Endo/exonu/phosph_ase_sf"/>
</dbReference>
<name>A0AA84Z8Q3_9TREM</name>
<accession>A0AA84Z8Q3</accession>
<feature type="domain" description="Reverse transcriptase" evidence="1">
    <location>
        <begin position="492"/>
        <end position="764"/>
    </location>
</feature>
<dbReference type="AlphaFoldDB" id="A0AA84Z8Q3"/>
<dbReference type="PROSITE" id="PS50878">
    <property type="entry name" value="RT_POL"/>
    <property type="match status" value="1"/>
</dbReference>
<dbReference type="PANTHER" id="PTHR47510">
    <property type="entry name" value="REVERSE TRANSCRIPTASE DOMAIN-CONTAINING PROTEIN"/>
    <property type="match status" value="1"/>
</dbReference>
<dbReference type="Pfam" id="PF00078">
    <property type="entry name" value="RVT_1"/>
    <property type="match status" value="1"/>
</dbReference>
<dbReference type="PANTHER" id="PTHR47510:SF3">
    <property type="entry name" value="ENDO_EXONUCLEASE_PHOSPHATASE DOMAIN-CONTAINING PROTEIN"/>
    <property type="match status" value="1"/>
</dbReference>
<dbReference type="SUPFAM" id="SSF56672">
    <property type="entry name" value="DNA/RNA polymerases"/>
    <property type="match status" value="1"/>
</dbReference>
<dbReference type="InterPro" id="IPR043502">
    <property type="entry name" value="DNA/RNA_pol_sf"/>
</dbReference>
<dbReference type="GO" id="GO:0003824">
    <property type="term" value="F:catalytic activity"/>
    <property type="evidence" value="ECO:0007669"/>
    <property type="project" value="InterPro"/>
</dbReference>
<reference evidence="3" key="1">
    <citation type="submission" date="2023-11" db="UniProtKB">
        <authorList>
            <consortium name="WormBaseParasite"/>
        </authorList>
    </citation>
    <scope>IDENTIFICATION</scope>
</reference>
<dbReference type="WBParaSite" id="SMRG1_18530.1">
    <property type="protein sequence ID" value="SMRG1_18530.1"/>
    <property type="gene ID" value="SMRG1_18530"/>
</dbReference>
<proteinExistence type="predicted"/>